<dbReference type="GO" id="GO:0003725">
    <property type="term" value="F:double-stranded RNA binding"/>
    <property type="evidence" value="ECO:0007669"/>
    <property type="project" value="InterPro"/>
</dbReference>
<comment type="similarity">
    <text evidence="9">Belongs to the SUA5 family. TsaC subfamily.</text>
</comment>
<dbReference type="Gene3D" id="3.90.870.10">
    <property type="entry name" value="DHBP synthase"/>
    <property type="match status" value="1"/>
</dbReference>
<gene>
    <name evidence="9" type="primary">tsaC</name>
    <name evidence="11" type="ORF">EV688_1167</name>
</gene>
<dbReference type="PROSITE" id="PS51163">
    <property type="entry name" value="YRDC"/>
    <property type="match status" value="1"/>
</dbReference>
<keyword evidence="12" id="KW-1185">Reference proteome</keyword>
<name>A0A4R2KH87_9GAMM</name>
<comment type="caution">
    <text evidence="11">The sequence shown here is derived from an EMBL/GenBank/DDBJ whole genome shotgun (WGS) entry which is preliminary data.</text>
</comment>
<dbReference type="HAMAP" id="MF_01852">
    <property type="entry name" value="TsaC"/>
    <property type="match status" value="1"/>
</dbReference>
<proteinExistence type="inferred from homology"/>
<reference evidence="11 12" key="1">
    <citation type="submission" date="2019-03" db="EMBL/GenBank/DDBJ databases">
        <title>Genomic Encyclopedia of Type Strains, Phase IV (KMG-IV): sequencing the most valuable type-strain genomes for metagenomic binning, comparative biology and taxonomic classification.</title>
        <authorList>
            <person name="Goeker M."/>
        </authorList>
    </citation>
    <scope>NUCLEOTIDE SEQUENCE [LARGE SCALE GENOMIC DNA]</scope>
    <source>
        <strain evidence="11 12">DSM 23344</strain>
    </source>
</reference>
<dbReference type="GO" id="GO:0000049">
    <property type="term" value="F:tRNA binding"/>
    <property type="evidence" value="ECO:0007669"/>
    <property type="project" value="TreeGrafter"/>
</dbReference>
<sequence>MIPFRLRLAIEALTDGGVIACPAEAVWGLSCDPWNVDAVERVLALKRRPEHKGLILVAGDVVQIAPFLQSLAPALQRKVMLSWPGPNTWLLPHRNLLPELVTGEHDTVAIRVTAHPMLAALCRAWGGPLVSTSANRAGRQAPRDLFQVRRYFPTGLDAVVPGTVNRAARPSVIRDVHSDRVLRS</sequence>
<comment type="catalytic activity">
    <reaction evidence="8 9">
        <text>L-threonine + hydrogencarbonate + ATP = L-threonylcarbamoyladenylate + diphosphate + H2O</text>
        <dbReference type="Rhea" id="RHEA:36407"/>
        <dbReference type="ChEBI" id="CHEBI:15377"/>
        <dbReference type="ChEBI" id="CHEBI:17544"/>
        <dbReference type="ChEBI" id="CHEBI:30616"/>
        <dbReference type="ChEBI" id="CHEBI:33019"/>
        <dbReference type="ChEBI" id="CHEBI:57926"/>
        <dbReference type="ChEBI" id="CHEBI:73682"/>
        <dbReference type="EC" id="2.7.7.87"/>
    </reaction>
</comment>
<dbReference type="Proteomes" id="UP000294980">
    <property type="component" value="Unassembled WGS sequence"/>
</dbReference>
<dbReference type="GO" id="GO:0006450">
    <property type="term" value="P:regulation of translational fidelity"/>
    <property type="evidence" value="ECO:0007669"/>
    <property type="project" value="TreeGrafter"/>
</dbReference>
<dbReference type="GO" id="GO:0002949">
    <property type="term" value="P:tRNA threonylcarbamoyladenosine modification"/>
    <property type="evidence" value="ECO:0007669"/>
    <property type="project" value="UniProtKB-UniRule"/>
</dbReference>
<dbReference type="RefSeq" id="WP_240624426.1">
    <property type="nucleotide sequence ID" value="NZ_QQSW01000020.1"/>
</dbReference>
<dbReference type="PANTHER" id="PTHR17490:SF18">
    <property type="entry name" value="THREONYLCARBAMOYL-AMP SYNTHASE"/>
    <property type="match status" value="1"/>
</dbReference>
<evidence type="ECO:0000256" key="6">
    <source>
        <dbReference type="ARBA" id="ARBA00022741"/>
    </source>
</evidence>
<feature type="domain" description="YrdC-like" evidence="10">
    <location>
        <begin position="3"/>
        <end position="184"/>
    </location>
</feature>
<dbReference type="EMBL" id="SLWX01000016">
    <property type="protein sequence ID" value="TCO73171.1"/>
    <property type="molecule type" value="Genomic_DNA"/>
</dbReference>
<organism evidence="11 12">
    <name type="scientific">Chromatocurvus halotolerans</name>
    <dbReference type="NCBI Taxonomy" id="1132028"/>
    <lineage>
        <taxon>Bacteria</taxon>
        <taxon>Pseudomonadati</taxon>
        <taxon>Pseudomonadota</taxon>
        <taxon>Gammaproteobacteria</taxon>
        <taxon>Cellvibrionales</taxon>
        <taxon>Halieaceae</taxon>
        <taxon>Chromatocurvus</taxon>
    </lineage>
</organism>
<dbReference type="EC" id="2.7.7.87" evidence="9"/>
<evidence type="ECO:0000256" key="1">
    <source>
        <dbReference type="ARBA" id="ARBA00004496"/>
    </source>
</evidence>
<evidence type="ECO:0000256" key="2">
    <source>
        <dbReference type="ARBA" id="ARBA00022490"/>
    </source>
</evidence>
<dbReference type="InterPro" id="IPR050156">
    <property type="entry name" value="TC-AMP_synthase_SUA5"/>
</dbReference>
<accession>A0A4R2KH87</accession>
<evidence type="ECO:0000313" key="12">
    <source>
        <dbReference type="Proteomes" id="UP000294980"/>
    </source>
</evidence>
<protein>
    <recommendedName>
        <fullName evidence="9">Threonylcarbamoyl-AMP synthase</fullName>
        <shortName evidence="9">TC-AMP synthase</shortName>
        <ecNumber evidence="9">2.7.7.87</ecNumber>
    </recommendedName>
    <alternativeName>
        <fullName evidence="9">L-threonylcarbamoyladenylate synthase</fullName>
    </alternativeName>
    <alternativeName>
        <fullName evidence="9">t(6)A37 threonylcarbamoyladenosine biosynthesis protein TsaC</fullName>
    </alternativeName>
    <alternativeName>
        <fullName evidence="9">tRNA threonylcarbamoyladenosine biosynthesis protein TsaC</fullName>
    </alternativeName>
</protein>
<keyword evidence="3 9" id="KW-0808">Transferase</keyword>
<evidence type="ECO:0000256" key="9">
    <source>
        <dbReference type="HAMAP-Rule" id="MF_01852"/>
    </source>
</evidence>
<keyword evidence="2 9" id="KW-0963">Cytoplasm</keyword>
<keyword evidence="7 9" id="KW-0067">ATP-binding</keyword>
<evidence type="ECO:0000256" key="7">
    <source>
        <dbReference type="ARBA" id="ARBA00022840"/>
    </source>
</evidence>
<evidence type="ECO:0000256" key="5">
    <source>
        <dbReference type="ARBA" id="ARBA00022695"/>
    </source>
</evidence>
<dbReference type="SUPFAM" id="SSF55821">
    <property type="entry name" value="YrdC/RibB"/>
    <property type="match status" value="1"/>
</dbReference>
<dbReference type="PANTHER" id="PTHR17490">
    <property type="entry name" value="SUA5"/>
    <property type="match status" value="1"/>
</dbReference>
<comment type="function">
    <text evidence="9">Required for the formation of a threonylcarbamoyl group on adenosine at position 37 (t(6)A37) in tRNAs that read codons beginning with adenine. Catalyzes the conversion of L-threonine, HCO(3)(-)/CO(2) and ATP to give threonylcarbamoyl-AMP (TC-AMP) as the acyladenylate intermediate, with the release of diphosphate.</text>
</comment>
<dbReference type="AlphaFoldDB" id="A0A4R2KH87"/>
<evidence type="ECO:0000259" key="10">
    <source>
        <dbReference type="PROSITE" id="PS51163"/>
    </source>
</evidence>
<keyword evidence="4 9" id="KW-0819">tRNA processing</keyword>
<keyword evidence="6 9" id="KW-0547">Nucleotide-binding</keyword>
<comment type="subcellular location">
    <subcellularLocation>
        <location evidence="1 9">Cytoplasm</location>
    </subcellularLocation>
</comment>
<dbReference type="GO" id="GO:0061710">
    <property type="term" value="F:L-threonylcarbamoyladenylate synthase"/>
    <property type="evidence" value="ECO:0007669"/>
    <property type="project" value="UniProtKB-EC"/>
</dbReference>
<dbReference type="GO" id="GO:0005524">
    <property type="term" value="F:ATP binding"/>
    <property type="evidence" value="ECO:0007669"/>
    <property type="project" value="UniProtKB-UniRule"/>
</dbReference>
<evidence type="ECO:0000256" key="4">
    <source>
        <dbReference type="ARBA" id="ARBA00022694"/>
    </source>
</evidence>
<keyword evidence="5 9" id="KW-0548">Nucleotidyltransferase</keyword>
<dbReference type="InterPro" id="IPR017945">
    <property type="entry name" value="DHBP_synth_RibB-like_a/b_dom"/>
</dbReference>
<evidence type="ECO:0000313" key="11">
    <source>
        <dbReference type="EMBL" id="TCO73171.1"/>
    </source>
</evidence>
<dbReference type="Pfam" id="PF01300">
    <property type="entry name" value="Sua5_yciO_yrdC"/>
    <property type="match status" value="1"/>
</dbReference>
<dbReference type="InterPro" id="IPR006070">
    <property type="entry name" value="Sua5-like_dom"/>
</dbReference>
<evidence type="ECO:0000256" key="8">
    <source>
        <dbReference type="ARBA" id="ARBA00048366"/>
    </source>
</evidence>
<evidence type="ECO:0000256" key="3">
    <source>
        <dbReference type="ARBA" id="ARBA00022679"/>
    </source>
</evidence>
<dbReference type="GO" id="GO:0005737">
    <property type="term" value="C:cytoplasm"/>
    <property type="evidence" value="ECO:0007669"/>
    <property type="project" value="UniProtKB-SubCell"/>
</dbReference>
<dbReference type="InterPro" id="IPR023535">
    <property type="entry name" value="TC-AMP_synthase"/>
</dbReference>